<dbReference type="PROSITE" id="PS51999">
    <property type="entry name" value="ZF_GRF"/>
    <property type="match status" value="1"/>
</dbReference>
<dbReference type="HOGENOM" id="CLU_146320_0_0_1"/>
<evidence type="ECO:0000256" key="4">
    <source>
        <dbReference type="PROSITE-ProRule" id="PRU01343"/>
    </source>
</evidence>
<sequence length="151" mass="17374">MMSSAFSFSRASSSRVRRDSQVSELPLVKCLFCKGDSTVVERTCKKEENLNRKFYRCLTGQYTSAQCKFFMWQGDYAIWLMKEGFLHGWTDCNAHRTEDDVPESVKASLKGLHDEIEKIRCEAKEAMSRICMFGIAFVTAFVMFVAMNVMK</sequence>
<feature type="domain" description="GRF-type" evidence="6">
    <location>
        <begin position="30"/>
        <end position="76"/>
    </location>
</feature>
<keyword evidence="5" id="KW-1133">Transmembrane helix</keyword>
<evidence type="ECO:0000259" key="6">
    <source>
        <dbReference type="PROSITE" id="PS51999"/>
    </source>
</evidence>
<protein>
    <recommendedName>
        <fullName evidence="6">GRF-type domain-containing protein</fullName>
    </recommendedName>
</protein>
<keyword evidence="3" id="KW-0862">Zinc</keyword>
<keyword evidence="2 4" id="KW-0863">Zinc-finger</keyword>
<evidence type="ECO:0000313" key="7">
    <source>
        <dbReference type="EnsemblPlants" id="ONIVA12G09380.1"/>
    </source>
</evidence>
<evidence type="ECO:0000256" key="3">
    <source>
        <dbReference type="ARBA" id="ARBA00022833"/>
    </source>
</evidence>
<dbReference type="OMA" id="DYAIWLM"/>
<keyword evidence="8" id="KW-1185">Reference proteome</keyword>
<reference evidence="7" key="1">
    <citation type="submission" date="2015-04" db="UniProtKB">
        <authorList>
            <consortium name="EnsemblPlants"/>
        </authorList>
    </citation>
    <scope>IDENTIFICATION</scope>
    <source>
        <strain evidence="7">SL10</strain>
    </source>
</reference>
<dbReference type="AlphaFoldDB" id="A0A0E0J9D0"/>
<dbReference type="InterPro" id="IPR010666">
    <property type="entry name" value="Znf_GRF"/>
</dbReference>
<evidence type="ECO:0000256" key="1">
    <source>
        <dbReference type="ARBA" id="ARBA00022723"/>
    </source>
</evidence>
<reference evidence="7" key="2">
    <citation type="submission" date="2018-04" db="EMBL/GenBank/DDBJ databases">
        <title>OnivRS2 (Oryza nivara Reference Sequence Version 2).</title>
        <authorList>
            <person name="Zhang J."/>
            <person name="Kudrna D."/>
            <person name="Lee S."/>
            <person name="Talag J."/>
            <person name="Rajasekar S."/>
            <person name="Welchert J."/>
            <person name="Hsing Y.-I."/>
            <person name="Wing R.A."/>
        </authorList>
    </citation>
    <scope>NUCLEOTIDE SEQUENCE [LARGE SCALE GENOMIC DNA]</scope>
    <source>
        <strain evidence="7">SL10</strain>
    </source>
</reference>
<evidence type="ECO:0000313" key="8">
    <source>
        <dbReference type="Proteomes" id="UP000006591"/>
    </source>
</evidence>
<evidence type="ECO:0000256" key="5">
    <source>
        <dbReference type="SAM" id="Phobius"/>
    </source>
</evidence>
<keyword evidence="5" id="KW-0472">Membrane</keyword>
<name>A0A0E0J9D0_ORYNI</name>
<keyword evidence="5" id="KW-0812">Transmembrane</keyword>
<proteinExistence type="predicted"/>
<accession>A0A0E0J9D0</accession>
<evidence type="ECO:0000256" key="2">
    <source>
        <dbReference type="ARBA" id="ARBA00022771"/>
    </source>
</evidence>
<dbReference type="EnsemblPlants" id="ONIVA12G09380.1">
    <property type="protein sequence ID" value="ONIVA12G09380.1"/>
    <property type="gene ID" value="ONIVA12G09380"/>
</dbReference>
<feature type="transmembrane region" description="Helical" evidence="5">
    <location>
        <begin position="130"/>
        <end position="150"/>
    </location>
</feature>
<dbReference type="eggNOG" id="ENOG502R57X">
    <property type="taxonomic scope" value="Eukaryota"/>
</dbReference>
<keyword evidence="1" id="KW-0479">Metal-binding</keyword>
<dbReference type="Proteomes" id="UP000006591">
    <property type="component" value="Chromosome 12"/>
</dbReference>
<dbReference type="Gramene" id="ONIVA12G09380.1">
    <property type="protein sequence ID" value="ONIVA12G09380.1"/>
    <property type="gene ID" value="ONIVA12G09380"/>
</dbReference>
<organism evidence="7">
    <name type="scientific">Oryza nivara</name>
    <name type="common">Indian wild rice</name>
    <name type="synonym">Oryza sativa f. spontanea</name>
    <dbReference type="NCBI Taxonomy" id="4536"/>
    <lineage>
        <taxon>Eukaryota</taxon>
        <taxon>Viridiplantae</taxon>
        <taxon>Streptophyta</taxon>
        <taxon>Embryophyta</taxon>
        <taxon>Tracheophyta</taxon>
        <taxon>Spermatophyta</taxon>
        <taxon>Magnoliopsida</taxon>
        <taxon>Liliopsida</taxon>
        <taxon>Poales</taxon>
        <taxon>Poaceae</taxon>
        <taxon>BOP clade</taxon>
        <taxon>Oryzoideae</taxon>
        <taxon>Oryzeae</taxon>
        <taxon>Oryzinae</taxon>
        <taxon>Oryza</taxon>
    </lineage>
</organism>
<dbReference type="GO" id="GO:0008270">
    <property type="term" value="F:zinc ion binding"/>
    <property type="evidence" value="ECO:0007669"/>
    <property type="project" value="UniProtKB-KW"/>
</dbReference>